<feature type="transmembrane region" description="Helical" evidence="11">
    <location>
        <begin position="524"/>
        <end position="542"/>
    </location>
</feature>
<evidence type="ECO:0000256" key="11">
    <source>
        <dbReference type="SAM" id="Phobius"/>
    </source>
</evidence>
<organism evidence="13 14">
    <name type="scientific">Pseudozyma flocculosa PF-1</name>
    <dbReference type="NCBI Taxonomy" id="1277687"/>
    <lineage>
        <taxon>Eukaryota</taxon>
        <taxon>Fungi</taxon>
        <taxon>Dikarya</taxon>
        <taxon>Basidiomycota</taxon>
        <taxon>Ustilaginomycotina</taxon>
        <taxon>Ustilaginomycetes</taxon>
        <taxon>Ustilaginales</taxon>
        <taxon>Ustilaginaceae</taxon>
        <taxon>Pseudozyma</taxon>
    </lineage>
</organism>
<evidence type="ECO:0000256" key="3">
    <source>
        <dbReference type="ARBA" id="ARBA00022448"/>
    </source>
</evidence>
<evidence type="ECO:0000256" key="8">
    <source>
        <dbReference type="ARBA" id="ARBA00023065"/>
    </source>
</evidence>
<evidence type="ECO:0000313" key="13">
    <source>
        <dbReference type="EMBL" id="EPQ26071.1"/>
    </source>
</evidence>
<dbReference type="EMBL" id="KE361647">
    <property type="protein sequence ID" value="EPQ26071.1"/>
    <property type="molecule type" value="Genomic_DNA"/>
</dbReference>
<evidence type="ECO:0000313" key="14">
    <source>
        <dbReference type="Proteomes" id="UP000053664"/>
    </source>
</evidence>
<dbReference type="AlphaFoldDB" id="A0A061H667"/>
<dbReference type="GeneID" id="19320357"/>
<feature type="transmembrane region" description="Helical" evidence="11">
    <location>
        <begin position="562"/>
        <end position="582"/>
    </location>
</feature>
<dbReference type="SUPFAM" id="SSF52343">
    <property type="entry name" value="Ferredoxin reductase-like, C-terminal NADP-linked domain"/>
    <property type="match status" value="1"/>
</dbReference>
<keyword evidence="9 11" id="KW-0472">Membrane</keyword>
<feature type="transmembrane region" description="Helical" evidence="11">
    <location>
        <begin position="216"/>
        <end position="234"/>
    </location>
</feature>
<evidence type="ECO:0000259" key="12">
    <source>
        <dbReference type="PROSITE" id="PS51384"/>
    </source>
</evidence>
<dbReference type="InterPro" id="IPR017927">
    <property type="entry name" value="FAD-bd_FR_type"/>
</dbReference>
<evidence type="ECO:0000256" key="10">
    <source>
        <dbReference type="SAM" id="MobiDB-lite"/>
    </source>
</evidence>
<dbReference type="InterPro" id="IPR051410">
    <property type="entry name" value="Ferric/Cupric_Reductase"/>
</dbReference>
<dbReference type="RefSeq" id="XP_007882011.1">
    <property type="nucleotide sequence ID" value="XM_007883820.1"/>
</dbReference>
<dbReference type="InterPro" id="IPR013130">
    <property type="entry name" value="Fe3_Rdtase_TM_dom"/>
</dbReference>
<dbReference type="KEGG" id="pfp:PFL1_06279"/>
<evidence type="ECO:0000256" key="2">
    <source>
        <dbReference type="ARBA" id="ARBA00006278"/>
    </source>
</evidence>
<feature type="transmembrane region" description="Helical" evidence="11">
    <location>
        <begin position="138"/>
        <end position="160"/>
    </location>
</feature>
<feature type="transmembrane region" description="Helical" evidence="11">
    <location>
        <begin position="283"/>
        <end position="300"/>
    </location>
</feature>
<proteinExistence type="inferred from homology"/>
<feature type="transmembrane region" description="Helical" evidence="11">
    <location>
        <begin position="254"/>
        <end position="276"/>
    </location>
</feature>
<feature type="compositionally biased region" description="Polar residues" evidence="10">
    <location>
        <begin position="442"/>
        <end position="456"/>
    </location>
</feature>
<keyword evidence="5" id="KW-0249">Electron transport</keyword>
<dbReference type="CDD" id="cd06186">
    <property type="entry name" value="NOX_Duox_like_FAD_NADP"/>
    <property type="match status" value="1"/>
</dbReference>
<dbReference type="GO" id="GO:0015677">
    <property type="term" value="P:copper ion import"/>
    <property type="evidence" value="ECO:0007669"/>
    <property type="project" value="TreeGrafter"/>
</dbReference>
<feature type="region of interest" description="Disordered" evidence="10">
    <location>
        <begin position="441"/>
        <end position="460"/>
    </location>
</feature>
<sequence>MVSFEMASTSNGARLVPRHKEVPGCVWKPGMVGPGCRPPAALRNAAMEGKDSYYDMGRYADTTTWVLLALIAIAILPGLLHRLRIRRPTLARRIVRLPLYSHIAALCRWIGYYHPRSPPPGNRRPLVYRLLRVDRLPALGATLVLLAFSTGLVVWCMAVKPYYRPAEVWGSTPLGVRSGMIAQGIMPFMFILAMKLNPITWLTAISHERLQLYHQWLARLVLLFSLIHTFAFLWQPLHDGGAANLKAWFNYDRVWWTGSVCIALLVWIVASSVGAFRSFSYEFFVVQHILSVVVFLGFLFAHTRDLLQTWRWLWPIVAVWGFSTLWRWSNAMRQSSFGRTRAMVEVEIDDGHEDEDGKARTTDDGAIVRVALNAPAAWTPAQHFFIRFPTLGASQAHPFTILSLASPDPQKESQLVFVARVHRGLTRHLYRHVKLTGRRTDGASTGTSLRSNTVAASKTEKRHYDESKSALLVDRGADSEIELCQLPYSDEDAACCTLRTVSLTLPAVIDGPYGSGCSMASYDAVLLIAGGVGITFCLSILMDLAVRSAAPRSAGGIVTKKVALVWSIPSLSLIPWFTPYLLSSLTTLRSNGIDVELRLHLSRPSAGTDTCIPDEWGTHPGRPDIPALIARFADRSSLVDDAEASRHDGDDGEGEGEGVETMSVCVCGPGGMAADTAHCVSALQRSHVLSAASGLREVYLHNESFHW</sequence>
<keyword evidence="4 11" id="KW-0812">Transmembrane</keyword>
<accession>A0A061H667</accession>
<dbReference type="OrthoDB" id="17725at2759"/>
<dbReference type="SFLD" id="SFLDG01168">
    <property type="entry name" value="Ferric_reductase_subgroup_(FRE"/>
    <property type="match status" value="1"/>
</dbReference>
<feature type="transmembrane region" description="Helical" evidence="11">
    <location>
        <begin position="64"/>
        <end position="83"/>
    </location>
</feature>
<evidence type="ECO:0000256" key="1">
    <source>
        <dbReference type="ARBA" id="ARBA00004141"/>
    </source>
</evidence>
<keyword evidence="3" id="KW-0813">Transport</keyword>
<evidence type="ECO:0000256" key="9">
    <source>
        <dbReference type="ARBA" id="ARBA00023136"/>
    </source>
</evidence>
<feature type="transmembrane region" description="Helical" evidence="11">
    <location>
        <begin position="180"/>
        <end position="204"/>
    </location>
</feature>
<gene>
    <name evidence="13" type="ORF">PFL1_06279</name>
</gene>
<keyword evidence="7" id="KW-0560">Oxidoreductase</keyword>
<evidence type="ECO:0000256" key="5">
    <source>
        <dbReference type="ARBA" id="ARBA00022982"/>
    </source>
</evidence>
<comment type="similarity">
    <text evidence="2">Belongs to the ferric reductase (FRE) family.</text>
</comment>
<dbReference type="GO" id="GO:0006826">
    <property type="term" value="P:iron ion transport"/>
    <property type="evidence" value="ECO:0007669"/>
    <property type="project" value="TreeGrafter"/>
</dbReference>
<evidence type="ECO:0000256" key="7">
    <source>
        <dbReference type="ARBA" id="ARBA00023002"/>
    </source>
</evidence>
<dbReference type="PANTHER" id="PTHR32361">
    <property type="entry name" value="FERRIC/CUPRIC REDUCTASE TRANSMEMBRANE COMPONENT"/>
    <property type="match status" value="1"/>
</dbReference>
<comment type="subcellular location">
    <subcellularLocation>
        <location evidence="1">Membrane</location>
        <topology evidence="1">Multi-pass membrane protein</topology>
    </subcellularLocation>
</comment>
<dbReference type="eggNOG" id="KOG0039">
    <property type="taxonomic scope" value="Eukaryota"/>
</dbReference>
<dbReference type="PROSITE" id="PS51384">
    <property type="entry name" value="FAD_FR"/>
    <property type="match status" value="1"/>
</dbReference>
<reference evidence="13 14" key="1">
    <citation type="journal article" date="2013" name="Plant Cell">
        <title>The transition from a phytopathogenic smut ancestor to an anamorphic biocontrol agent deciphered by comparative whole-genome analysis.</title>
        <authorList>
            <person name="Lefebvre F."/>
            <person name="Joly D.L."/>
            <person name="Labbe C."/>
            <person name="Teichmann B."/>
            <person name="Linning R."/>
            <person name="Belzile F."/>
            <person name="Bakkeren G."/>
            <person name="Belanger R.R."/>
        </authorList>
    </citation>
    <scope>NUCLEOTIDE SEQUENCE [LARGE SCALE GENOMIC DNA]</scope>
    <source>
        <strain evidence="13 14">PF-1</strain>
    </source>
</reference>
<dbReference type="Pfam" id="PF08030">
    <property type="entry name" value="NAD_binding_6"/>
    <property type="match status" value="1"/>
</dbReference>
<dbReference type="GO" id="GO:0005886">
    <property type="term" value="C:plasma membrane"/>
    <property type="evidence" value="ECO:0007669"/>
    <property type="project" value="TreeGrafter"/>
</dbReference>
<keyword evidence="6 11" id="KW-1133">Transmembrane helix</keyword>
<protein>
    <recommendedName>
        <fullName evidence="12">FAD-binding FR-type domain-containing protein</fullName>
    </recommendedName>
</protein>
<dbReference type="Pfam" id="PF08022">
    <property type="entry name" value="FAD_binding_8"/>
    <property type="match status" value="1"/>
</dbReference>
<dbReference type="Gene3D" id="3.40.50.80">
    <property type="entry name" value="Nucleotide-binding domain of ferredoxin-NADP reductase (FNR) module"/>
    <property type="match status" value="1"/>
</dbReference>
<feature type="domain" description="FAD-binding FR-type" evidence="12">
    <location>
        <begin position="309"/>
        <end position="470"/>
    </location>
</feature>
<dbReference type="Pfam" id="PF01794">
    <property type="entry name" value="Ferric_reduct"/>
    <property type="match status" value="1"/>
</dbReference>
<feature type="transmembrane region" description="Helical" evidence="11">
    <location>
        <begin position="312"/>
        <end position="329"/>
    </location>
</feature>
<dbReference type="Proteomes" id="UP000053664">
    <property type="component" value="Unassembled WGS sequence"/>
</dbReference>
<dbReference type="HOGENOM" id="CLU_010365_7_2_1"/>
<evidence type="ECO:0000256" key="6">
    <source>
        <dbReference type="ARBA" id="ARBA00022989"/>
    </source>
</evidence>
<keyword evidence="8" id="KW-0406">Ion transport</keyword>
<dbReference type="InterPro" id="IPR013121">
    <property type="entry name" value="Fe_red_NAD-bd_6"/>
</dbReference>
<name>A0A061H667_9BASI</name>
<dbReference type="InterPro" id="IPR013112">
    <property type="entry name" value="FAD-bd_8"/>
</dbReference>
<evidence type="ECO:0000256" key="4">
    <source>
        <dbReference type="ARBA" id="ARBA00022692"/>
    </source>
</evidence>
<dbReference type="GO" id="GO:0006879">
    <property type="term" value="P:intracellular iron ion homeostasis"/>
    <property type="evidence" value="ECO:0007669"/>
    <property type="project" value="TreeGrafter"/>
</dbReference>
<dbReference type="InterPro" id="IPR039261">
    <property type="entry name" value="FNR_nucleotide-bd"/>
</dbReference>
<dbReference type="SFLD" id="SFLDS00052">
    <property type="entry name" value="Ferric_Reductase_Domain"/>
    <property type="match status" value="1"/>
</dbReference>
<dbReference type="GO" id="GO:0000293">
    <property type="term" value="F:ferric-chelate reductase activity"/>
    <property type="evidence" value="ECO:0007669"/>
    <property type="project" value="UniProtKB-ARBA"/>
</dbReference>